<keyword evidence="2" id="KW-1185">Reference proteome</keyword>
<name>A0ACA9SJ33_9GLOM</name>
<evidence type="ECO:0000313" key="1">
    <source>
        <dbReference type="EMBL" id="CAG8840391.1"/>
    </source>
</evidence>
<protein>
    <submittedName>
        <fullName evidence="1">22592_t:CDS:1</fullName>
    </submittedName>
</protein>
<dbReference type="Proteomes" id="UP000789920">
    <property type="component" value="Unassembled WGS sequence"/>
</dbReference>
<feature type="non-terminal residue" evidence="1">
    <location>
        <position position="1"/>
    </location>
</feature>
<gene>
    <name evidence="1" type="ORF">RPERSI_LOCUS31415</name>
</gene>
<accession>A0ACA9SJ33</accession>
<organism evidence="1 2">
    <name type="scientific">Racocetra persica</name>
    <dbReference type="NCBI Taxonomy" id="160502"/>
    <lineage>
        <taxon>Eukaryota</taxon>
        <taxon>Fungi</taxon>
        <taxon>Fungi incertae sedis</taxon>
        <taxon>Mucoromycota</taxon>
        <taxon>Glomeromycotina</taxon>
        <taxon>Glomeromycetes</taxon>
        <taxon>Diversisporales</taxon>
        <taxon>Gigasporaceae</taxon>
        <taxon>Racocetra</taxon>
    </lineage>
</organism>
<comment type="caution">
    <text evidence="1">The sequence shown here is derived from an EMBL/GenBank/DDBJ whole genome shotgun (WGS) entry which is preliminary data.</text>
</comment>
<evidence type="ECO:0000313" key="2">
    <source>
        <dbReference type="Proteomes" id="UP000789920"/>
    </source>
</evidence>
<dbReference type="EMBL" id="CAJVQC010126577">
    <property type="protein sequence ID" value="CAG8840391.1"/>
    <property type="molecule type" value="Genomic_DNA"/>
</dbReference>
<proteinExistence type="predicted"/>
<reference evidence="1" key="1">
    <citation type="submission" date="2021-06" db="EMBL/GenBank/DDBJ databases">
        <authorList>
            <person name="Kallberg Y."/>
            <person name="Tangrot J."/>
            <person name="Rosling A."/>
        </authorList>
    </citation>
    <scope>NUCLEOTIDE SEQUENCE</scope>
    <source>
        <strain evidence="1">MA461A</strain>
    </source>
</reference>
<feature type="non-terminal residue" evidence="1">
    <location>
        <position position="104"/>
    </location>
</feature>
<sequence length="104" mass="12196">FIMTNRNQSTPLSSLINQLAPLIQQLQTALTQSQAISHQPLTQNTPYRTPRYWENPCPTPIYNRYVDEPDERVYSQPIPQKQCFRCRRRSPIHECPDVKRLGQS</sequence>